<evidence type="ECO:0000313" key="1">
    <source>
        <dbReference type="EMBL" id="RKD96765.1"/>
    </source>
</evidence>
<proteinExistence type="predicted"/>
<protein>
    <submittedName>
        <fullName evidence="1">Uncharacterized protein</fullName>
    </submittedName>
</protein>
<evidence type="ECO:0000313" key="2">
    <source>
        <dbReference type="Proteomes" id="UP000284531"/>
    </source>
</evidence>
<reference evidence="1 2" key="1">
    <citation type="submission" date="2018-09" db="EMBL/GenBank/DDBJ databases">
        <title>Genomic Encyclopedia of Archaeal and Bacterial Type Strains, Phase II (KMG-II): from individual species to whole genera.</title>
        <authorList>
            <person name="Goeker M."/>
        </authorList>
    </citation>
    <scope>NUCLEOTIDE SEQUENCE [LARGE SCALE GENOMIC DNA]</scope>
    <source>
        <strain evidence="1 2">DSM 21950</strain>
    </source>
</reference>
<sequence length="95" mass="11260">MKRKLEDYRIKEENGEFIIQRKEVIIERLGFLKLKKTKKVFWRSVSSTGGYLGDEVFFNNIPAEEACLKTFKTLGEAIEKLKEFIPQPTYYYLTD</sequence>
<dbReference type="Proteomes" id="UP000284531">
    <property type="component" value="Unassembled WGS sequence"/>
</dbReference>
<keyword evidence="2" id="KW-1185">Reference proteome</keyword>
<organism evidence="1 2">
    <name type="scientific">Marinifilum flexuosum</name>
    <dbReference type="NCBI Taxonomy" id="1117708"/>
    <lineage>
        <taxon>Bacteria</taxon>
        <taxon>Pseudomonadati</taxon>
        <taxon>Bacteroidota</taxon>
        <taxon>Bacteroidia</taxon>
        <taxon>Marinilabiliales</taxon>
        <taxon>Marinifilaceae</taxon>
    </lineage>
</organism>
<name>A0A419WMR4_9BACT</name>
<dbReference type="EMBL" id="RAPQ01000012">
    <property type="protein sequence ID" value="RKD96765.1"/>
    <property type="molecule type" value="Genomic_DNA"/>
</dbReference>
<dbReference type="RefSeq" id="WP_120241422.1">
    <property type="nucleotide sequence ID" value="NZ_RAPQ01000012.1"/>
</dbReference>
<accession>A0A419WMR4</accession>
<comment type="caution">
    <text evidence="1">The sequence shown here is derived from an EMBL/GenBank/DDBJ whole genome shotgun (WGS) entry which is preliminary data.</text>
</comment>
<gene>
    <name evidence="1" type="ORF">BXY64_3711</name>
</gene>
<dbReference type="AlphaFoldDB" id="A0A419WMR4"/>